<sequence length="572" mass="66005">MYLVELKEIASKFAETISKILNIDVIIVDDKYNMIGNTFYYTDEPTPISRYSMLGEVMHTGKVVAVSDKSTYKHCKNCPDLKKCAISGLVSVPIFFENKVVGAIALLVPVNKTSPVFENLQNSIEFLERMSDLLSSKLNSIDNYNKLNVIKKEREIIINMIEDALVLINNKKEVVHYNQQFEKYFKIEKDITGDNIEQIIDHQLIHETMIFREDFSYKVFSYDKGNNSFYGFISSRNIIINGIDHGMLLTFKSIGKVYNALNEIMDNKVNISFDTLLGNDPVFVDQINKAKQLSVTSENILICGNPGLGKSVLSRAIHNFSDRSNQYFLYVDCENIPYELLEHEIFGSENETTVLNPSIGKLRMAHKGTIFFKNISEMPLYLQKRLVEVIKTKQIKLGTYKGFNLDIRMIFDTSQDLTSLVKQGSFDEELYYRISKNTITIPSLEERKGDIKIIVDNTLNKLKNKYMKKNLLIQEEVLDMMYNYSWPNNVREIEKVMERIICNSDSDVITSEDVKHLNFASDSNKEIMNVEDMEKELIIKMMKKYKSKNQVAEAMGIGRATLYRKLKKYELN</sequence>
<accession>A0ACB5UKP0</accession>
<gene>
    <name evidence="1" type="ORF">AN2V17_24200</name>
</gene>
<reference evidence="1" key="1">
    <citation type="submission" date="2023-09" db="EMBL/GenBank/DDBJ databases">
        <title>Vallitalea sediminicola and Vallitalea maricola sp. nov., anaerobic bacteria isolated from marine sediment.</title>
        <authorList>
            <person name="Hirano S."/>
            <person name="Maeda A."/>
            <person name="Terahara T."/>
            <person name="Mori K."/>
            <person name="Hamada M."/>
            <person name="Matsumoto R."/>
            <person name="Kobayashi T."/>
        </authorList>
    </citation>
    <scope>NUCLEOTIDE SEQUENCE</scope>
    <source>
        <strain evidence="1">AN17-2</strain>
    </source>
</reference>
<dbReference type="EMBL" id="BTPU01000036">
    <property type="protein sequence ID" value="GMQ63187.1"/>
    <property type="molecule type" value="Genomic_DNA"/>
</dbReference>
<dbReference type="Proteomes" id="UP001374599">
    <property type="component" value="Unassembled WGS sequence"/>
</dbReference>
<protein>
    <submittedName>
        <fullName evidence="1">Sigma 54-interacting transcriptional regulator</fullName>
    </submittedName>
</protein>
<keyword evidence="2" id="KW-1185">Reference proteome</keyword>
<evidence type="ECO:0000313" key="2">
    <source>
        <dbReference type="Proteomes" id="UP001374599"/>
    </source>
</evidence>
<comment type="caution">
    <text evidence="1">The sequence shown here is derived from an EMBL/GenBank/DDBJ whole genome shotgun (WGS) entry which is preliminary data.</text>
</comment>
<name>A0ACB5UKP0_9FIRM</name>
<evidence type="ECO:0000313" key="1">
    <source>
        <dbReference type="EMBL" id="GMQ63187.1"/>
    </source>
</evidence>
<proteinExistence type="predicted"/>
<organism evidence="1 2">
    <name type="scientific">Vallitalea maricola</name>
    <dbReference type="NCBI Taxonomy" id="3074433"/>
    <lineage>
        <taxon>Bacteria</taxon>
        <taxon>Bacillati</taxon>
        <taxon>Bacillota</taxon>
        <taxon>Clostridia</taxon>
        <taxon>Lachnospirales</taxon>
        <taxon>Vallitaleaceae</taxon>
        <taxon>Vallitalea</taxon>
    </lineage>
</organism>